<evidence type="ECO:0000256" key="1">
    <source>
        <dbReference type="SAM" id="MobiDB-lite"/>
    </source>
</evidence>
<organism evidence="2 3">
    <name type="scientific">Lithohypha guttulata</name>
    <dbReference type="NCBI Taxonomy" id="1690604"/>
    <lineage>
        <taxon>Eukaryota</taxon>
        <taxon>Fungi</taxon>
        <taxon>Dikarya</taxon>
        <taxon>Ascomycota</taxon>
        <taxon>Pezizomycotina</taxon>
        <taxon>Eurotiomycetes</taxon>
        <taxon>Chaetothyriomycetidae</taxon>
        <taxon>Chaetothyriales</taxon>
        <taxon>Trichomeriaceae</taxon>
        <taxon>Lithohypha</taxon>
    </lineage>
</organism>
<sequence>MPILEFLNYQHPSQMTKADSKKVVAGHIGRNHTHRSRPVQQKKGSSQAWDPAWARSKFRVVVPIRSEGQGHRSTERAGTALASRLTRGTAIQTRVEGPARTVEKGHRLFMQPERSDADVFDPFEQSTLSAVQGSYRLVDFYSSYAQKGAATGGVIFTALKDTTYLFTLLSYVSLIMERLGVGGKRAASEYYSAKSLSLVRQELASESPMGDTCLQAMTWLGVAALWQGKPDVARIHMAGIRALLGHDQLDELPSEWAEAILFCDLWTALPDLNRPIFPTSPDALCTPLPPDTKGSEQLRPRSLKALSQIDVELHHQAQEFVDCAHSWVSKFSAWGTGSGVSEIIYATNGIIQRALDLALNPNPKHSDQCTLSIMLILSSLLLISPIFGAPASGEGSHGLWSRAVYPVFSAEALNKLVPDHKKARRALQLWNDNLNFIRQDHPRVDDLDFFIYKMTLPVHILAGEKYDEFPRFLKAYLLQQWKYTDHSMSAPPDDTSFKLREKLYGYAIAVHALVPIL</sequence>
<dbReference type="Proteomes" id="UP001345013">
    <property type="component" value="Unassembled WGS sequence"/>
</dbReference>
<dbReference type="PANTHER" id="PTHR37540:SF5">
    <property type="entry name" value="TRANSCRIPTION FACTOR DOMAIN-CONTAINING PROTEIN"/>
    <property type="match status" value="1"/>
</dbReference>
<keyword evidence="3" id="KW-1185">Reference proteome</keyword>
<evidence type="ECO:0000313" key="2">
    <source>
        <dbReference type="EMBL" id="KAK5077382.1"/>
    </source>
</evidence>
<reference evidence="2 3" key="1">
    <citation type="submission" date="2023-08" db="EMBL/GenBank/DDBJ databases">
        <title>Black Yeasts Isolated from many extreme environments.</title>
        <authorList>
            <person name="Coleine C."/>
            <person name="Stajich J.E."/>
            <person name="Selbmann L."/>
        </authorList>
    </citation>
    <scope>NUCLEOTIDE SEQUENCE [LARGE SCALE GENOMIC DNA]</scope>
    <source>
        <strain evidence="2 3">CCFEE 5885</strain>
    </source>
</reference>
<evidence type="ECO:0000313" key="3">
    <source>
        <dbReference type="Proteomes" id="UP001345013"/>
    </source>
</evidence>
<dbReference type="EMBL" id="JAVRRG010000229">
    <property type="protein sequence ID" value="KAK5077382.1"/>
    <property type="molecule type" value="Genomic_DNA"/>
</dbReference>
<comment type="caution">
    <text evidence="2">The sequence shown here is derived from an EMBL/GenBank/DDBJ whole genome shotgun (WGS) entry which is preliminary data.</text>
</comment>
<dbReference type="PANTHER" id="PTHR37540">
    <property type="entry name" value="TRANSCRIPTION FACTOR (ACR-2), PUTATIVE-RELATED-RELATED"/>
    <property type="match status" value="1"/>
</dbReference>
<protein>
    <submittedName>
        <fullName evidence="2">Uncharacterized protein</fullName>
    </submittedName>
</protein>
<accession>A0ABR0JW72</accession>
<proteinExistence type="predicted"/>
<feature type="region of interest" description="Disordered" evidence="1">
    <location>
        <begin position="30"/>
        <end position="50"/>
    </location>
</feature>
<name>A0ABR0JW72_9EURO</name>
<gene>
    <name evidence="2" type="ORF">LTR24_009710</name>
</gene>
<feature type="compositionally biased region" description="Polar residues" evidence="1">
    <location>
        <begin position="38"/>
        <end position="48"/>
    </location>
</feature>